<feature type="transmembrane region" description="Helical" evidence="1">
    <location>
        <begin position="56"/>
        <end position="79"/>
    </location>
</feature>
<name>A0A1X7GVF7_9HYPH</name>
<keyword evidence="1" id="KW-0812">Transmembrane</keyword>
<proteinExistence type="predicted"/>
<sequence>MVEISEVSRKKREVGAHNEIIKHRAAWANQLATAVVVAGSLPFIQRALKEDLTGPIIVSGIFWLFLGWAIHMVGSNFYLTTFMVEDDEAEGKNDEPV</sequence>
<protein>
    <submittedName>
        <fullName evidence="2">Uncharacterized protein</fullName>
    </submittedName>
</protein>
<keyword evidence="1" id="KW-0472">Membrane</keyword>
<organism evidence="2 3">
    <name type="scientific">Xaviernesmea oryzae</name>
    <dbReference type="NCBI Taxonomy" id="464029"/>
    <lineage>
        <taxon>Bacteria</taxon>
        <taxon>Pseudomonadati</taxon>
        <taxon>Pseudomonadota</taxon>
        <taxon>Alphaproteobacteria</taxon>
        <taxon>Hyphomicrobiales</taxon>
        <taxon>Rhizobiaceae</taxon>
        <taxon>Rhizobium/Agrobacterium group</taxon>
        <taxon>Xaviernesmea</taxon>
    </lineage>
</organism>
<dbReference type="STRING" id="464029.SAMN02982989_4433"/>
<evidence type="ECO:0000313" key="2">
    <source>
        <dbReference type="EMBL" id="SMF74866.1"/>
    </source>
</evidence>
<evidence type="ECO:0000256" key="1">
    <source>
        <dbReference type="SAM" id="Phobius"/>
    </source>
</evidence>
<keyword evidence="3" id="KW-1185">Reference proteome</keyword>
<dbReference type="OrthoDB" id="8410815at2"/>
<dbReference type="Proteomes" id="UP000192903">
    <property type="component" value="Unassembled WGS sequence"/>
</dbReference>
<reference evidence="3" key="1">
    <citation type="submission" date="2017-04" db="EMBL/GenBank/DDBJ databases">
        <authorList>
            <person name="Varghese N."/>
            <person name="Submissions S."/>
        </authorList>
    </citation>
    <scope>NUCLEOTIDE SEQUENCE [LARGE SCALE GENOMIC DNA]</scope>
    <source>
        <strain evidence="3">B4P</strain>
    </source>
</reference>
<dbReference type="RefSeq" id="WP_085425003.1">
    <property type="nucleotide sequence ID" value="NZ_FXAF01000011.1"/>
</dbReference>
<keyword evidence="1" id="KW-1133">Transmembrane helix</keyword>
<dbReference type="EMBL" id="FXAF01000011">
    <property type="protein sequence ID" value="SMF74866.1"/>
    <property type="molecule type" value="Genomic_DNA"/>
</dbReference>
<dbReference type="AlphaFoldDB" id="A0A1X7GVF7"/>
<gene>
    <name evidence="2" type="ORF">SAMN02982989_4433</name>
</gene>
<evidence type="ECO:0000313" key="3">
    <source>
        <dbReference type="Proteomes" id="UP000192903"/>
    </source>
</evidence>
<accession>A0A1X7GVF7</accession>